<reference evidence="3" key="1">
    <citation type="journal article" date="2023" name="G3 (Bethesda)">
        <title>A reference genome for the long-term kleptoplast-retaining sea slug Elysia crispata morphotype clarki.</title>
        <authorList>
            <person name="Eastman K.E."/>
            <person name="Pendleton A.L."/>
            <person name="Shaikh M.A."/>
            <person name="Suttiyut T."/>
            <person name="Ogas R."/>
            <person name="Tomko P."/>
            <person name="Gavelis G."/>
            <person name="Widhalm J.R."/>
            <person name="Wisecaver J.H."/>
        </authorList>
    </citation>
    <scope>NUCLEOTIDE SEQUENCE</scope>
    <source>
        <strain evidence="3">ECLA1</strain>
    </source>
</reference>
<gene>
    <name evidence="3" type="ORF">RRG08_053468</name>
</gene>
<dbReference type="AlphaFoldDB" id="A0AAE0XN56"/>
<evidence type="ECO:0000256" key="2">
    <source>
        <dbReference type="SAM" id="MobiDB-lite"/>
    </source>
</evidence>
<feature type="coiled-coil region" evidence="1">
    <location>
        <begin position="45"/>
        <end position="79"/>
    </location>
</feature>
<keyword evidence="4" id="KW-1185">Reference proteome</keyword>
<proteinExistence type="predicted"/>
<comment type="caution">
    <text evidence="3">The sequence shown here is derived from an EMBL/GenBank/DDBJ whole genome shotgun (WGS) entry which is preliminary data.</text>
</comment>
<evidence type="ECO:0000313" key="4">
    <source>
        <dbReference type="Proteomes" id="UP001283361"/>
    </source>
</evidence>
<organism evidence="3 4">
    <name type="scientific">Elysia crispata</name>
    <name type="common">lettuce slug</name>
    <dbReference type="NCBI Taxonomy" id="231223"/>
    <lineage>
        <taxon>Eukaryota</taxon>
        <taxon>Metazoa</taxon>
        <taxon>Spiralia</taxon>
        <taxon>Lophotrochozoa</taxon>
        <taxon>Mollusca</taxon>
        <taxon>Gastropoda</taxon>
        <taxon>Heterobranchia</taxon>
        <taxon>Euthyneura</taxon>
        <taxon>Panpulmonata</taxon>
        <taxon>Sacoglossa</taxon>
        <taxon>Placobranchoidea</taxon>
        <taxon>Plakobranchidae</taxon>
        <taxon>Elysia</taxon>
    </lineage>
</organism>
<name>A0AAE0XN56_9GAST</name>
<keyword evidence="1" id="KW-0175">Coiled coil</keyword>
<accession>A0AAE0XN56</accession>
<dbReference type="Proteomes" id="UP001283361">
    <property type="component" value="Unassembled WGS sequence"/>
</dbReference>
<evidence type="ECO:0000313" key="3">
    <source>
        <dbReference type="EMBL" id="KAK3698500.1"/>
    </source>
</evidence>
<protein>
    <submittedName>
        <fullName evidence="3">Uncharacterized protein</fullName>
    </submittedName>
</protein>
<evidence type="ECO:0000256" key="1">
    <source>
        <dbReference type="SAM" id="Coils"/>
    </source>
</evidence>
<sequence length="117" mass="13396">MRLSELKKSTSHGLRWNNSPTRKILQNPHRDGGHMVKSLTDSLVSREEEERHQKNLNENEQLKKQIAETAQQFTECLDKDAPHTCHQSHHITGYCKASGSIMLFGLWPLPSTLQLPN</sequence>
<dbReference type="EMBL" id="JAWDGP010007972">
    <property type="protein sequence ID" value="KAK3698500.1"/>
    <property type="molecule type" value="Genomic_DNA"/>
</dbReference>
<feature type="region of interest" description="Disordered" evidence="2">
    <location>
        <begin position="1"/>
        <end position="36"/>
    </location>
</feature>